<comment type="caution">
    <text evidence="1">The sequence shown here is derived from an EMBL/GenBank/DDBJ whole genome shotgun (WGS) entry which is preliminary data.</text>
</comment>
<sequence>MELVSNSACLYSTIQCLHLSMDSRIPSLSRKCIHPHNKQWFKTVHEYFKTLTSNTGFHTTRRSLRPSGHPYSFRERTEKSIVYLSRHRGFRFQQSSTPCLLDYKACFKPVNGPPKTFQDAMDPLRRKLSWTLIRKVLIQSRPSRIKCPDLISRATFRAILPRSHLLFNKLCFNCQLDNRGPFQDNWLPYDKRVLETSRRHPYSFRNEQRKVLFYPCHRGFVFQQSSTRHVSLDYKACFKPVNGPLRHFKTQWILYETRKQRSFESPYKAAHFGQVPRFDITGNLSSHPAAVPSINKLCFNLSLDNRGPFQDNNAGFKSLDTMELVSNSLSLLNNTMPPTCPWTAGYLLSRKCIHPQQNSGLNCP</sequence>
<protein>
    <submittedName>
        <fullName evidence="1">Uncharacterized protein</fullName>
    </submittedName>
</protein>
<name>A0A8X6LU21_TRICU</name>
<reference evidence="1" key="1">
    <citation type="submission" date="2020-07" db="EMBL/GenBank/DDBJ databases">
        <title>Multicomponent nature underlies the extraordinary mechanical properties of spider dragline silk.</title>
        <authorList>
            <person name="Kono N."/>
            <person name="Nakamura H."/>
            <person name="Mori M."/>
            <person name="Yoshida Y."/>
            <person name="Ohtoshi R."/>
            <person name="Malay A.D."/>
            <person name="Moran D.A.P."/>
            <person name="Tomita M."/>
            <person name="Numata K."/>
            <person name="Arakawa K."/>
        </authorList>
    </citation>
    <scope>NUCLEOTIDE SEQUENCE</scope>
</reference>
<evidence type="ECO:0000313" key="1">
    <source>
        <dbReference type="EMBL" id="GFR20662.1"/>
    </source>
</evidence>
<accession>A0A8X6LU21</accession>
<evidence type="ECO:0000313" key="2">
    <source>
        <dbReference type="Proteomes" id="UP000887116"/>
    </source>
</evidence>
<dbReference type="EMBL" id="BMAO01018087">
    <property type="protein sequence ID" value="GFR20662.1"/>
    <property type="molecule type" value="Genomic_DNA"/>
</dbReference>
<keyword evidence="2" id="KW-1185">Reference proteome</keyword>
<dbReference type="AlphaFoldDB" id="A0A8X6LU21"/>
<gene>
    <name evidence="1" type="ORF">TNCT_403521</name>
</gene>
<dbReference type="Proteomes" id="UP000887116">
    <property type="component" value="Unassembled WGS sequence"/>
</dbReference>
<organism evidence="1 2">
    <name type="scientific">Trichonephila clavata</name>
    <name type="common">Joro spider</name>
    <name type="synonym">Nephila clavata</name>
    <dbReference type="NCBI Taxonomy" id="2740835"/>
    <lineage>
        <taxon>Eukaryota</taxon>
        <taxon>Metazoa</taxon>
        <taxon>Ecdysozoa</taxon>
        <taxon>Arthropoda</taxon>
        <taxon>Chelicerata</taxon>
        <taxon>Arachnida</taxon>
        <taxon>Araneae</taxon>
        <taxon>Araneomorphae</taxon>
        <taxon>Entelegynae</taxon>
        <taxon>Araneoidea</taxon>
        <taxon>Nephilidae</taxon>
        <taxon>Trichonephila</taxon>
    </lineage>
</organism>
<proteinExistence type="predicted"/>